<dbReference type="PANTHER" id="PTHR34605:SF3">
    <property type="entry name" value="P CELL-TYPE AGGLUTINATION PROTEIN MAP4-LIKE-RELATED"/>
    <property type="match status" value="1"/>
</dbReference>
<dbReference type="Proteomes" id="UP000085678">
    <property type="component" value="Unplaced"/>
</dbReference>
<dbReference type="STRING" id="7574.A0A1S3I286"/>
<dbReference type="InParanoid" id="A0A1S3I286"/>
<keyword evidence="4" id="KW-1185">Reference proteome</keyword>
<reference evidence="5" key="1">
    <citation type="submission" date="2025-08" db="UniProtKB">
        <authorList>
            <consortium name="RefSeq"/>
        </authorList>
    </citation>
    <scope>IDENTIFICATION</scope>
    <source>
        <tissue evidence="5">Gonads</tissue>
    </source>
</reference>
<sequence>MAQQPTAMPVMGWGQPSHLGAPAQMVPIGLGMVGGQPPHPGVGQDPLRTYGNQLFPIQASSQPTLHQNSSPGLAGAITATSTSQETNGPAAHHHFIEQLSNRRETLLKQAKAPSTLATYAQVNQHIQAFEKRSGLSVFPSDAIVTSLFVTYLAEFLAPSTIRTMLSALAYKYQFTNWLDPTKHFLVLETLRGHHRRNGTEDTRLPITLNLLSQLYHMSAQVFCHPYDACLYQTIMLVAFYGLMRISELVLTPAKHALQIFDVMLYSDRATLTLRSYKHSKPHVEAKITLWRQQYLLCPVRQLELYLLKRPQLSTGQLFVTARGFPVTRHQFTCALRQLFTAIQLNDTRYKSHSFRIGGATLAASLGLPSDLIRQLGRWKSNAFMKYIRY</sequence>
<dbReference type="RefSeq" id="XP_013392382.1">
    <property type="nucleotide sequence ID" value="XM_013536928.1"/>
</dbReference>
<proteinExistence type="predicted"/>
<dbReference type="GeneID" id="106160349"/>
<name>A0A1S3I286_LINAN</name>
<dbReference type="InterPro" id="IPR013762">
    <property type="entry name" value="Integrase-like_cat_sf"/>
</dbReference>
<dbReference type="SUPFAM" id="SSF47823">
    <property type="entry name" value="lambda integrase-like, N-terminal domain"/>
    <property type="match status" value="1"/>
</dbReference>
<evidence type="ECO:0000259" key="3">
    <source>
        <dbReference type="PROSITE" id="PS51898"/>
    </source>
</evidence>
<gene>
    <name evidence="5" type="primary">LOC106160349</name>
</gene>
<dbReference type="InterPro" id="IPR052925">
    <property type="entry name" value="Phage_Integrase-like_Recomb"/>
</dbReference>
<dbReference type="PROSITE" id="PS51898">
    <property type="entry name" value="TYR_RECOMBINASE"/>
    <property type="match status" value="1"/>
</dbReference>
<dbReference type="GO" id="GO:0003677">
    <property type="term" value="F:DNA binding"/>
    <property type="evidence" value="ECO:0007669"/>
    <property type="project" value="UniProtKB-KW"/>
</dbReference>
<dbReference type="InterPro" id="IPR011010">
    <property type="entry name" value="DNA_brk_join_enz"/>
</dbReference>
<dbReference type="Gene3D" id="1.10.443.10">
    <property type="entry name" value="Intergrase catalytic core"/>
    <property type="match status" value="1"/>
</dbReference>
<dbReference type="GO" id="GO:0006310">
    <property type="term" value="P:DNA recombination"/>
    <property type="evidence" value="ECO:0007669"/>
    <property type="project" value="UniProtKB-KW"/>
</dbReference>
<feature type="domain" description="Tyr recombinase" evidence="3">
    <location>
        <begin position="203"/>
        <end position="389"/>
    </location>
</feature>
<evidence type="ECO:0000313" key="5">
    <source>
        <dbReference type="RefSeq" id="XP_013392382.1"/>
    </source>
</evidence>
<accession>A0A1S3I286</accession>
<evidence type="ECO:0000256" key="1">
    <source>
        <dbReference type="ARBA" id="ARBA00023125"/>
    </source>
</evidence>
<evidence type="ECO:0000256" key="2">
    <source>
        <dbReference type="ARBA" id="ARBA00023172"/>
    </source>
</evidence>
<protein>
    <submittedName>
        <fullName evidence="5">Uncharacterized protein LOC106160349</fullName>
    </submittedName>
</protein>
<evidence type="ECO:0000313" key="4">
    <source>
        <dbReference type="Proteomes" id="UP000085678"/>
    </source>
</evidence>
<dbReference type="PANTHER" id="PTHR34605">
    <property type="entry name" value="PHAGE_INTEGRASE DOMAIN-CONTAINING PROTEIN"/>
    <property type="match status" value="1"/>
</dbReference>
<dbReference type="GO" id="GO:0015074">
    <property type="term" value="P:DNA integration"/>
    <property type="evidence" value="ECO:0007669"/>
    <property type="project" value="InterPro"/>
</dbReference>
<dbReference type="InterPro" id="IPR010998">
    <property type="entry name" value="Integrase_recombinase_N"/>
</dbReference>
<dbReference type="InterPro" id="IPR002104">
    <property type="entry name" value="Integrase_catalytic"/>
</dbReference>
<dbReference type="SUPFAM" id="SSF56349">
    <property type="entry name" value="DNA breaking-rejoining enzymes"/>
    <property type="match status" value="1"/>
</dbReference>
<dbReference type="OrthoDB" id="6110137at2759"/>
<dbReference type="AlphaFoldDB" id="A0A1S3I286"/>
<organism evidence="4 5">
    <name type="scientific">Lingula anatina</name>
    <name type="common">Brachiopod</name>
    <name type="synonym">Lingula unguis</name>
    <dbReference type="NCBI Taxonomy" id="7574"/>
    <lineage>
        <taxon>Eukaryota</taxon>
        <taxon>Metazoa</taxon>
        <taxon>Spiralia</taxon>
        <taxon>Lophotrochozoa</taxon>
        <taxon>Brachiopoda</taxon>
        <taxon>Linguliformea</taxon>
        <taxon>Lingulata</taxon>
        <taxon>Lingulida</taxon>
        <taxon>Linguloidea</taxon>
        <taxon>Lingulidae</taxon>
        <taxon>Lingula</taxon>
    </lineage>
</organism>
<keyword evidence="2" id="KW-0233">DNA recombination</keyword>
<keyword evidence="1" id="KW-0238">DNA-binding</keyword>
<dbReference type="Gene3D" id="1.10.150.130">
    <property type="match status" value="1"/>
</dbReference>
<dbReference type="KEGG" id="lak:106160349"/>